<gene>
    <name evidence="1" type="ORF">CEXT_428121</name>
</gene>
<name>A0AAV4MPC4_CAEEX</name>
<evidence type="ECO:0000313" key="2">
    <source>
        <dbReference type="Proteomes" id="UP001054945"/>
    </source>
</evidence>
<comment type="caution">
    <text evidence="1">The sequence shown here is derived from an EMBL/GenBank/DDBJ whole genome shotgun (WGS) entry which is preliminary data.</text>
</comment>
<protein>
    <submittedName>
        <fullName evidence="1">Uncharacterized protein</fullName>
    </submittedName>
</protein>
<accession>A0AAV4MPC4</accession>
<evidence type="ECO:0000313" key="1">
    <source>
        <dbReference type="EMBL" id="GIX74244.1"/>
    </source>
</evidence>
<sequence length="209" mass="23921">MLTECLLQYSIRFRKLGLASLLKNVSCQNALYQQIAEVELCSGVSPDMAWDPWSILTFMVSSTPMPTALFDDKCFKLWQFYGLDPKKKNLRRQASCHVSTLTKALWCQWSIINGLILPRAQISTNYREDSGTCCIAEFRVINPKSVKELICLLQAEWKKIPLAVIQRLVESYAPGGFIHAVIAFVDAYQLLILHKVRFSFLSQVSKCYW</sequence>
<dbReference type="AlphaFoldDB" id="A0AAV4MPC4"/>
<reference evidence="1 2" key="1">
    <citation type="submission" date="2021-06" db="EMBL/GenBank/DDBJ databases">
        <title>Caerostris extrusa draft genome.</title>
        <authorList>
            <person name="Kono N."/>
            <person name="Arakawa K."/>
        </authorList>
    </citation>
    <scope>NUCLEOTIDE SEQUENCE [LARGE SCALE GENOMIC DNA]</scope>
</reference>
<keyword evidence="2" id="KW-1185">Reference proteome</keyword>
<dbReference type="EMBL" id="BPLR01002487">
    <property type="protein sequence ID" value="GIX74244.1"/>
    <property type="molecule type" value="Genomic_DNA"/>
</dbReference>
<proteinExistence type="predicted"/>
<dbReference type="Proteomes" id="UP001054945">
    <property type="component" value="Unassembled WGS sequence"/>
</dbReference>
<organism evidence="1 2">
    <name type="scientific">Caerostris extrusa</name>
    <name type="common">Bark spider</name>
    <name type="synonym">Caerostris bankana</name>
    <dbReference type="NCBI Taxonomy" id="172846"/>
    <lineage>
        <taxon>Eukaryota</taxon>
        <taxon>Metazoa</taxon>
        <taxon>Ecdysozoa</taxon>
        <taxon>Arthropoda</taxon>
        <taxon>Chelicerata</taxon>
        <taxon>Arachnida</taxon>
        <taxon>Araneae</taxon>
        <taxon>Araneomorphae</taxon>
        <taxon>Entelegynae</taxon>
        <taxon>Araneoidea</taxon>
        <taxon>Araneidae</taxon>
        <taxon>Caerostris</taxon>
    </lineage>
</organism>